<dbReference type="InterPro" id="IPR013132">
    <property type="entry name" value="PseI/NeuA/B-like_N"/>
</dbReference>
<feature type="domain" description="AFP-like" evidence="2">
    <location>
        <begin position="297"/>
        <end position="356"/>
    </location>
</feature>
<dbReference type="InterPro" id="IPR006190">
    <property type="entry name" value="SAF_AFP_Neu5Ac"/>
</dbReference>
<name>A0A1M7UQB3_9ACTN</name>
<dbReference type="PANTHER" id="PTHR42966:SF1">
    <property type="entry name" value="SIALIC ACID SYNTHASE"/>
    <property type="match status" value="1"/>
</dbReference>
<feature type="compositionally biased region" description="Polar residues" evidence="1">
    <location>
        <begin position="8"/>
        <end position="17"/>
    </location>
</feature>
<dbReference type="Pfam" id="PF03102">
    <property type="entry name" value="NeuB"/>
    <property type="match status" value="1"/>
</dbReference>
<dbReference type="Gene3D" id="3.20.20.70">
    <property type="entry name" value="Aldolase class I"/>
    <property type="match status" value="1"/>
</dbReference>
<protein>
    <submittedName>
        <fullName evidence="3">N-acetylneuraminate synthase</fullName>
    </submittedName>
</protein>
<gene>
    <name evidence="3" type="ORF">SAMN05660350_03709</name>
</gene>
<feature type="region of interest" description="Disordered" evidence="1">
    <location>
        <begin position="1"/>
        <end position="22"/>
    </location>
</feature>
<evidence type="ECO:0000256" key="1">
    <source>
        <dbReference type="SAM" id="MobiDB-lite"/>
    </source>
</evidence>
<dbReference type="SMART" id="SM00858">
    <property type="entry name" value="SAF"/>
    <property type="match status" value="1"/>
</dbReference>
<dbReference type="CDD" id="cd11615">
    <property type="entry name" value="SAF_NeuB_like"/>
    <property type="match status" value="1"/>
</dbReference>
<dbReference type="GO" id="GO:0016051">
    <property type="term" value="P:carbohydrate biosynthetic process"/>
    <property type="evidence" value="ECO:0007669"/>
    <property type="project" value="InterPro"/>
</dbReference>
<dbReference type="Proteomes" id="UP000184428">
    <property type="component" value="Unassembled WGS sequence"/>
</dbReference>
<dbReference type="InterPro" id="IPR013974">
    <property type="entry name" value="SAF"/>
</dbReference>
<evidence type="ECO:0000313" key="4">
    <source>
        <dbReference type="Proteomes" id="UP000184428"/>
    </source>
</evidence>
<dbReference type="InterPro" id="IPR057736">
    <property type="entry name" value="SAF_PseI/NeuA/NeuB"/>
</dbReference>
<sequence length="356" mass="38099">MDSYRGGMTNTPGTLSVGTRRVGPGERPLVIAELGINHDGDLERMHRMIDDAADAGVECVKFQSHVVEDEMIPNDVVPGNADESIYGMMQRCALSAGEEREVFAHAHERGMLALSTPFSRAAADRLAGLDVPAFKIGSGECNNYPLVRHIASFGKPVLLSTGMNDVSTIRPSVELLRASGVPFALMHCTSMYPTPPEKVRLGGITELGEAFPDAVLGLSDHTTSIYACLGAVAVGASVLERHFTSDLSWSGPDIPISSTPEEFARLIEGADLLGLARGGRKEILPEEQPTIDFAYACVVTTKPVAAGEEFTVDNLWVKRPGTGEVVAKHYDDVLGRRAGRDLSADVQVAWADLAEA</sequence>
<evidence type="ECO:0000259" key="2">
    <source>
        <dbReference type="PROSITE" id="PS50844"/>
    </source>
</evidence>
<dbReference type="SUPFAM" id="SSF51269">
    <property type="entry name" value="AFP III-like domain"/>
    <property type="match status" value="1"/>
</dbReference>
<dbReference type="PROSITE" id="PS50844">
    <property type="entry name" value="AFP_LIKE"/>
    <property type="match status" value="1"/>
</dbReference>
<dbReference type="InterPro" id="IPR051690">
    <property type="entry name" value="PseI-like"/>
</dbReference>
<evidence type="ECO:0000313" key="3">
    <source>
        <dbReference type="EMBL" id="SHN85114.1"/>
    </source>
</evidence>
<dbReference type="SUPFAM" id="SSF51569">
    <property type="entry name" value="Aldolase"/>
    <property type="match status" value="1"/>
</dbReference>
<accession>A0A1M7UQB3</accession>
<dbReference type="PANTHER" id="PTHR42966">
    <property type="entry name" value="N-ACETYLNEURAMINATE SYNTHASE"/>
    <property type="match status" value="1"/>
</dbReference>
<proteinExistence type="predicted"/>
<dbReference type="AlphaFoldDB" id="A0A1M7UQB3"/>
<dbReference type="Gene3D" id="3.90.1210.10">
    <property type="entry name" value="Antifreeze-like/N-acetylneuraminic acid synthase C-terminal domain"/>
    <property type="match status" value="1"/>
</dbReference>
<organism evidence="3 4">
    <name type="scientific">Geodermatophilus obscurus</name>
    <dbReference type="NCBI Taxonomy" id="1861"/>
    <lineage>
        <taxon>Bacteria</taxon>
        <taxon>Bacillati</taxon>
        <taxon>Actinomycetota</taxon>
        <taxon>Actinomycetes</taxon>
        <taxon>Geodermatophilales</taxon>
        <taxon>Geodermatophilaceae</taxon>
        <taxon>Geodermatophilus</taxon>
    </lineage>
</organism>
<dbReference type="GO" id="GO:0047444">
    <property type="term" value="F:N-acylneuraminate-9-phosphate synthase activity"/>
    <property type="evidence" value="ECO:0007669"/>
    <property type="project" value="TreeGrafter"/>
</dbReference>
<dbReference type="InterPro" id="IPR036732">
    <property type="entry name" value="AFP_Neu5c_C_sf"/>
</dbReference>
<dbReference type="EMBL" id="FRDM01000025">
    <property type="protein sequence ID" value="SHN85114.1"/>
    <property type="molecule type" value="Genomic_DNA"/>
</dbReference>
<reference evidence="3 4" key="1">
    <citation type="submission" date="2016-12" db="EMBL/GenBank/DDBJ databases">
        <authorList>
            <person name="Song W.-J."/>
            <person name="Kurnit D.M."/>
        </authorList>
    </citation>
    <scope>NUCLEOTIDE SEQUENCE [LARGE SCALE GENOMIC DNA]</scope>
    <source>
        <strain evidence="3 4">DSM 43162</strain>
    </source>
</reference>
<dbReference type="InterPro" id="IPR013785">
    <property type="entry name" value="Aldolase_TIM"/>
</dbReference>
<dbReference type="Pfam" id="PF08666">
    <property type="entry name" value="SAF"/>
    <property type="match status" value="1"/>
</dbReference>